<accession>A0AAE0AA24</accession>
<keyword evidence="2" id="KW-1185">Reference proteome</keyword>
<dbReference type="EMBL" id="JANJYJ010000006">
    <property type="protein sequence ID" value="KAK3206705.1"/>
    <property type="molecule type" value="Genomic_DNA"/>
</dbReference>
<dbReference type="Proteomes" id="UP001281410">
    <property type="component" value="Unassembled WGS sequence"/>
</dbReference>
<dbReference type="AlphaFoldDB" id="A0AAE0AA24"/>
<evidence type="ECO:0000313" key="1">
    <source>
        <dbReference type="EMBL" id="KAK3206705.1"/>
    </source>
</evidence>
<name>A0AAE0AA24_9ROSI</name>
<organism evidence="1 2">
    <name type="scientific">Dipteronia sinensis</name>
    <dbReference type="NCBI Taxonomy" id="43782"/>
    <lineage>
        <taxon>Eukaryota</taxon>
        <taxon>Viridiplantae</taxon>
        <taxon>Streptophyta</taxon>
        <taxon>Embryophyta</taxon>
        <taxon>Tracheophyta</taxon>
        <taxon>Spermatophyta</taxon>
        <taxon>Magnoliopsida</taxon>
        <taxon>eudicotyledons</taxon>
        <taxon>Gunneridae</taxon>
        <taxon>Pentapetalae</taxon>
        <taxon>rosids</taxon>
        <taxon>malvids</taxon>
        <taxon>Sapindales</taxon>
        <taxon>Sapindaceae</taxon>
        <taxon>Hippocastanoideae</taxon>
        <taxon>Acereae</taxon>
        <taxon>Dipteronia</taxon>
    </lineage>
</organism>
<proteinExistence type="predicted"/>
<reference evidence="1" key="1">
    <citation type="journal article" date="2023" name="Plant J.">
        <title>Genome sequences and population genomics provide insights into the demographic history, inbreeding, and mutation load of two 'living fossil' tree species of Dipteronia.</title>
        <authorList>
            <person name="Feng Y."/>
            <person name="Comes H.P."/>
            <person name="Chen J."/>
            <person name="Zhu S."/>
            <person name="Lu R."/>
            <person name="Zhang X."/>
            <person name="Li P."/>
            <person name="Qiu J."/>
            <person name="Olsen K.M."/>
            <person name="Qiu Y."/>
        </authorList>
    </citation>
    <scope>NUCLEOTIDE SEQUENCE</scope>
    <source>
        <strain evidence="1">NBL</strain>
    </source>
</reference>
<protein>
    <submittedName>
        <fullName evidence="1">Uncharacterized protein</fullName>
    </submittedName>
</protein>
<evidence type="ECO:0000313" key="2">
    <source>
        <dbReference type="Proteomes" id="UP001281410"/>
    </source>
</evidence>
<gene>
    <name evidence="1" type="ORF">Dsin_020751</name>
</gene>
<sequence>MRMSWAVGEPLMVEEDSLRRRRLDRGRVLILIPVGHKCLDKVKVITGNQKWSISVVEDHSQGSASWILRRLGLSHITSSVVSIHSPKVEDFQNLVEDEVTLVSLSGRKSKVGNVEEKRLTPNPSSQGRVVEANRWVSGLEGNWKGKRSGVFRQRQTIFHRSKC</sequence>
<comment type="caution">
    <text evidence="1">The sequence shown here is derived from an EMBL/GenBank/DDBJ whole genome shotgun (WGS) entry which is preliminary data.</text>
</comment>